<reference evidence="5" key="1">
    <citation type="submission" date="2014-09" db="EMBL/GenBank/DDBJ databases">
        <authorList>
            <person name="Sharma Rahul"/>
            <person name="Thines Marco"/>
        </authorList>
    </citation>
    <scope>NUCLEOTIDE SEQUENCE [LARGE SCALE GENOMIC DNA]</scope>
</reference>
<dbReference type="PRINTS" id="PR00633">
    <property type="entry name" value="RCCNDNSATION"/>
</dbReference>
<accession>A0A0P1AA17</accession>
<dbReference type="AlphaFoldDB" id="A0A0P1AA17"/>
<keyword evidence="5" id="KW-1185">Reference proteome</keyword>
<dbReference type="OrthoDB" id="10256179at2759"/>
<dbReference type="Proteomes" id="UP000054928">
    <property type="component" value="Unassembled WGS sequence"/>
</dbReference>
<feature type="repeat" description="RCC1" evidence="2">
    <location>
        <begin position="127"/>
        <end position="179"/>
    </location>
</feature>
<evidence type="ECO:0000256" key="2">
    <source>
        <dbReference type="PROSITE-ProRule" id="PRU00235"/>
    </source>
</evidence>
<evidence type="ECO:0000259" key="3">
    <source>
        <dbReference type="Pfam" id="PF25390"/>
    </source>
</evidence>
<name>A0A0P1AA17_PLAHL</name>
<dbReference type="STRING" id="4781.A0A0P1AA17"/>
<dbReference type="RefSeq" id="XP_024573574.1">
    <property type="nucleotide sequence ID" value="XM_024722505.1"/>
</dbReference>
<feature type="repeat" description="RCC1" evidence="2">
    <location>
        <begin position="180"/>
        <end position="233"/>
    </location>
</feature>
<sequence>MDRKFMAVDGGDTFTMGIEADSGKVFGWGRAFYGELLDGFAEKDQPLVKIKIKEPCNKVVCGCNHVLALACSGCVYAWGWNRSGQVTAAKSDEVVHTPTKVQFFLHAVYIVEVAAGGMHSLALDSDGRVWAWGCNAYGQLGIGVREKQLTTPALVEMPANVQAQSIAAGWAHNAIISTSGEVFTFGWGLYNQLGHGSTHNELQPLAVEALRGLDSDIAQVACGTWHTAALTASGDLYTWGWKRDGQLGPRDPLTPQVLPSVVNILSGSSTNNNDDDITAIACGNRCTVALCKNGLVHYWGPRSAIPACQDSRTLLLQGWPHSITSRTIRLAASSSNVILLLEHQDQDPED</sequence>
<keyword evidence="1" id="KW-0677">Repeat</keyword>
<dbReference type="Gene3D" id="2.130.10.30">
    <property type="entry name" value="Regulator of chromosome condensation 1/beta-lactamase-inhibitor protein II"/>
    <property type="match status" value="2"/>
</dbReference>
<dbReference type="PROSITE" id="PS00626">
    <property type="entry name" value="RCC1_2"/>
    <property type="match status" value="2"/>
</dbReference>
<dbReference type="InterPro" id="IPR000408">
    <property type="entry name" value="Reg_chr_condens"/>
</dbReference>
<proteinExistence type="predicted"/>
<protein>
    <submittedName>
        <fullName evidence="4">FOG: RCC1 domain</fullName>
    </submittedName>
</protein>
<feature type="repeat" description="RCC1" evidence="2">
    <location>
        <begin position="73"/>
        <end position="126"/>
    </location>
</feature>
<feature type="repeat" description="RCC1" evidence="2">
    <location>
        <begin position="234"/>
        <end position="293"/>
    </location>
</feature>
<dbReference type="InterPro" id="IPR051625">
    <property type="entry name" value="Signaling_Regulatory_Domain"/>
</dbReference>
<dbReference type="PANTHER" id="PTHR22872">
    <property type="entry name" value="BTK-BINDING PROTEIN-RELATED"/>
    <property type="match status" value="1"/>
</dbReference>
<dbReference type="SUPFAM" id="SSF50985">
    <property type="entry name" value="RCC1/BLIP-II"/>
    <property type="match status" value="1"/>
</dbReference>
<dbReference type="PROSITE" id="PS50012">
    <property type="entry name" value="RCC1_3"/>
    <property type="match status" value="5"/>
</dbReference>
<evidence type="ECO:0000256" key="1">
    <source>
        <dbReference type="ARBA" id="ARBA00022737"/>
    </source>
</evidence>
<evidence type="ECO:0000313" key="5">
    <source>
        <dbReference type="Proteomes" id="UP000054928"/>
    </source>
</evidence>
<dbReference type="Pfam" id="PF25390">
    <property type="entry name" value="WD40_RLD"/>
    <property type="match status" value="1"/>
</dbReference>
<organism evidence="4 5">
    <name type="scientific">Plasmopara halstedii</name>
    <name type="common">Downy mildew of sunflower</name>
    <dbReference type="NCBI Taxonomy" id="4781"/>
    <lineage>
        <taxon>Eukaryota</taxon>
        <taxon>Sar</taxon>
        <taxon>Stramenopiles</taxon>
        <taxon>Oomycota</taxon>
        <taxon>Peronosporomycetes</taxon>
        <taxon>Peronosporales</taxon>
        <taxon>Peronosporaceae</taxon>
        <taxon>Plasmopara</taxon>
    </lineage>
</organism>
<dbReference type="EMBL" id="CCYD01000261">
    <property type="protein sequence ID" value="CEG37205.1"/>
    <property type="molecule type" value="Genomic_DNA"/>
</dbReference>
<feature type="repeat" description="RCC1" evidence="2">
    <location>
        <begin position="23"/>
        <end position="72"/>
    </location>
</feature>
<dbReference type="OMA" id="DMYTWGW"/>
<feature type="domain" description="RCC1-like" evidence="3">
    <location>
        <begin position="3"/>
        <end position="262"/>
    </location>
</feature>
<dbReference type="GeneID" id="36399705"/>
<evidence type="ECO:0000313" key="4">
    <source>
        <dbReference type="EMBL" id="CEG37205.1"/>
    </source>
</evidence>
<dbReference type="InterPro" id="IPR058923">
    <property type="entry name" value="RCC1-like_dom"/>
</dbReference>
<dbReference type="InterPro" id="IPR009091">
    <property type="entry name" value="RCC1/BLIP-II"/>
</dbReference>